<protein>
    <submittedName>
        <fullName evidence="2">Uncharacterized protein</fullName>
    </submittedName>
</protein>
<gene>
    <name evidence="2" type="ORF">GNP77_10195</name>
</gene>
<feature type="signal peptide" evidence="1">
    <location>
        <begin position="1"/>
        <end position="19"/>
    </location>
</feature>
<dbReference type="RefSeq" id="WP_063655987.1">
    <property type="nucleotide sequence ID" value="NZ_LTZA01000014.1"/>
</dbReference>
<dbReference type="Proteomes" id="UP000435323">
    <property type="component" value="Unassembled WGS sequence"/>
</dbReference>
<evidence type="ECO:0000313" key="2">
    <source>
        <dbReference type="EMBL" id="MUK45748.1"/>
    </source>
</evidence>
<evidence type="ECO:0000256" key="1">
    <source>
        <dbReference type="SAM" id="SignalP"/>
    </source>
</evidence>
<proteinExistence type="predicted"/>
<reference evidence="2 3" key="1">
    <citation type="submission" date="2019-11" db="EMBL/GenBank/DDBJ databases">
        <title>Using colonization assays and comparative genomics to discover symbiosis behaviors and factors in Vibrio fischeri.</title>
        <authorList>
            <person name="Bongrand C."/>
            <person name="Moriano-Gutierrez S."/>
            <person name="Arevalo P."/>
            <person name="Mcfall-Ngai M."/>
            <person name="Visick K."/>
            <person name="Polz M.F."/>
            <person name="Ruby E.G."/>
        </authorList>
    </citation>
    <scope>NUCLEOTIDE SEQUENCE [LARGE SCALE GENOMIC DNA]</scope>
    <source>
        <strain evidence="3">emors.3.2</strain>
    </source>
</reference>
<feature type="chain" id="PRO_5026926708" evidence="1">
    <location>
        <begin position="20"/>
        <end position="92"/>
    </location>
</feature>
<keyword evidence="1" id="KW-0732">Signal</keyword>
<sequence length="92" mass="10362">MKKLLFTMLLLMFSSYSFSEQESVTVPTQGISTISPTLTEPIEMPSCLKQGKENLQGFERSKKTEHMSDEEFSRSCSLWPCELCCYAACTGC</sequence>
<name>A0A6N3YYP6_ALIFS</name>
<dbReference type="AlphaFoldDB" id="A0A6N3YYP6"/>
<comment type="caution">
    <text evidence="2">The sequence shown here is derived from an EMBL/GenBank/DDBJ whole genome shotgun (WGS) entry which is preliminary data.</text>
</comment>
<evidence type="ECO:0000313" key="3">
    <source>
        <dbReference type="Proteomes" id="UP000435323"/>
    </source>
</evidence>
<accession>A0A6N3YYP6</accession>
<organism evidence="2 3">
    <name type="scientific">Aliivibrio fischeri</name>
    <name type="common">Vibrio fischeri</name>
    <dbReference type="NCBI Taxonomy" id="668"/>
    <lineage>
        <taxon>Bacteria</taxon>
        <taxon>Pseudomonadati</taxon>
        <taxon>Pseudomonadota</taxon>
        <taxon>Gammaproteobacteria</taxon>
        <taxon>Vibrionales</taxon>
        <taxon>Vibrionaceae</taxon>
        <taxon>Aliivibrio</taxon>
    </lineage>
</organism>
<dbReference type="EMBL" id="WOBO01000011">
    <property type="protein sequence ID" value="MUK45748.1"/>
    <property type="molecule type" value="Genomic_DNA"/>
</dbReference>